<feature type="compositionally biased region" description="Pro residues" evidence="1">
    <location>
        <begin position="338"/>
        <end position="347"/>
    </location>
</feature>
<feature type="domain" description="CCHC-type" evidence="2">
    <location>
        <begin position="857"/>
        <end position="873"/>
    </location>
</feature>
<dbReference type="Proteomes" id="UP000652761">
    <property type="component" value="Unassembled WGS sequence"/>
</dbReference>
<name>A0A843TI96_COLES</name>
<feature type="region of interest" description="Disordered" evidence="1">
    <location>
        <begin position="183"/>
        <end position="413"/>
    </location>
</feature>
<dbReference type="InterPro" id="IPR036875">
    <property type="entry name" value="Znf_CCHC_sf"/>
</dbReference>
<proteinExistence type="predicted"/>
<feature type="region of interest" description="Disordered" evidence="1">
    <location>
        <begin position="816"/>
        <end position="840"/>
    </location>
</feature>
<comment type="caution">
    <text evidence="3">The sequence shown here is derived from an EMBL/GenBank/DDBJ whole genome shotgun (WGS) entry which is preliminary data.</text>
</comment>
<organism evidence="3 4">
    <name type="scientific">Colocasia esculenta</name>
    <name type="common">Wild taro</name>
    <name type="synonym">Arum esculentum</name>
    <dbReference type="NCBI Taxonomy" id="4460"/>
    <lineage>
        <taxon>Eukaryota</taxon>
        <taxon>Viridiplantae</taxon>
        <taxon>Streptophyta</taxon>
        <taxon>Embryophyta</taxon>
        <taxon>Tracheophyta</taxon>
        <taxon>Spermatophyta</taxon>
        <taxon>Magnoliopsida</taxon>
        <taxon>Liliopsida</taxon>
        <taxon>Araceae</taxon>
        <taxon>Aroideae</taxon>
        <taxon>Colocasieae</taxon>
        <taxon>Colocasia</taxon>
    </lineage>
</organism>
<accession>A0A843TI96</accession>
<reference evidence="3" key="1">
    <citation type="submission" date="2017-07" db="EMBL/GenBank/DDBJ databases">
        <title>Taro Niue Genome Assembly and Annotation.</title>
        <authorList>
            <person name="Atibalentja N."/>
            <person name="Keating K."/>
            <person name="Fields C.J."/>
        </authorList>
    </citation>
    <scope>NUCLEOTIDE SEQUENCE</scope>
    <source>
        <strain evidence="3">Niue_2</strain>
        <tissue evidence="3">Leaf</tissue>
    </source>
</reference>
<keyword evidence="4" id="KW-1185">Reference proteome</keyword>
<dbReference type="SUPFAM" id="SSF57756">
    <property type="entry name" value="Retrovirus zinc finger-like domains"/>
    <property type="match status" value="1"/>
</dbReference>
<sequence length="933" mass="101096">MGQAIKSRNMKKSGFSVESGVWFKASVAEGEAIIIDTSVVHPEMGSVDMTPELPVESILASAVEAAESSGPSIAEVQSKSAVEEERASVEASGFLEESVQTFAERRIEDLLPEDIIPVEDPHPSIVVASILADIIDSIPFISSAPETSSRVAEETVASGHIDEPMEDVPVEVEHLAAQGDSVLESAPSQGEQVSDEEDAPIEGELSKEGSVDATPDVDKDEKHGDSSNLDDREGETASSSSSDDDQPPLENEGKKKGKEVASGVPLLADSPFERQEMSSMKGMLSDIIKAVGAHAPPPPEAAASPEATPEAAAASKEIEAEELLAPKPPAPSSLYHTPIPPTPPSAPTAPLAPQTFKKPQSRPISSPTPFQSTIPSPSPIFEAPPASSAGASSSSSGPSLGPTDDLHTTSHSFLHPTPPPSFISIIPEHAQLNSPFIEKIKDEFEEGILRVLGRIKVQKGYLVSFSRFLFREYHQGHVKAEVLSPILSECERLTSSEWSKFYPLSAQQLSELNEAQAREGEPAISPATFLDMNSINLVDDPFKVWEERYKVYVAMHQALRANHNHYPVTMDQFLSCASFGTSRFLKMNMDKDAYADLLYQHLDLHLKRMAPTMGPSYSVCEERPGGIQGVVPFGCEGRPGGIQGVVPFGCEGRPAELGVVASLGGLYEFRTCWGRVEELLVAEELWNDHKKLIFFPFSSAATCTNHPLEVDQRRRPCEGDGPIGRVLRSCRDSTDRRVLKATKRSVATLLPDLTALSRSSHNPVAFWPQPIATLTGVYRDLTSGLTALAQLVEDIMAKVEGMRGKDISKPTFTKRGVVDTTGTFPNNNNNNNKRPTTGKDYGMEKKIKVEETMTVEYCKFCNKPGHQADKCWKKAVACLQCGSHEHRIPNCPMLKDQAGRNQGGVKRPGRVNAITQAELPEGGMIVNPLRLVL</sequence>
<feature type="compositionally biased region" description="Low complexity" evidence="1">
    <location>
        <begin position="383"/>
        <end position="402"/>
    </location>
</feature>
<feature type="compositionally biased region" description="Polar residues" evidence="1">
    <location>
        <begin position="362"/>
        <end position="375"/>
    </location>
</feature>
<dbReference type="Gene3D" id="4.10.60.10">
    <property type="entry name" value="Zinc finger, CCHC-type"/>
    <property type="match status" value="1"/>
</dbReference>
<gene>
    <name evidence="3" type="ORF">Taro_003071</name>
</gene>
<feature type="compositionally biased region" description="Basic and acidic residues" evidence="1">
    <location>
        <begin position="204"/>
        <end position="235"/>
    </location>
</feature>
<evidence type="ECO:0000256" key="1">
    <source>
        <dbReference type="SAM" id="MobiDB-lite"/>
    </source>
</evidence>
<evidence type="ECO:0000259" key="2">
    <source>
        <dbReference type="SMART" id="SM00343"/>
    </source>
</evidence>
<dbReference type="AlphaFoldDB" id="A0A843TI96"/>
<protein>
    <recommendedName>
        <fullName evidence="2">CCHC-type domain-containing protein</fullName>
    </recommendedName>
</protein>
<evidence type="ECO:0000313" key="4">
    <source>
        <dbReference type="Proteomes" id="UP000652761"/>
    </source>
</evidence>
<dbReference type="SMART" id="SM00343">
    <property type="entry name" value="ZnF_C2HC"/>
    <property type="match status" value="2"/>
</dbReference>
<evidence type="ECO:0000313" key="3">
    <source>
        <dbReference type="EMBL" id="MQL70755.1"/>
    </source>
</evidence>
<dbReference type="EMBL" id="NMUH01000078">
    <property type="protein sequence ID" value="MQL70755.1"/>
    <property type="molecule type" value="Genomic_DNA"/>
</dbReference>
<dbReference type="GO" id="GO:0008270">
    <property type="term" value="F:zinc ion binding"/>
    <property type="evidence" value="ECO:0007669"/>
    <property type="project" value="InterPro"/>
</dbReference>
<feature type="region of interest" description="Disordered" evidence="1">
    <location>
        <begin position="145"/>
        <end position="164"/>
    </location>
</feature>
<feature type="domain" description="CCHC-type" evidence="2">
    <location>
        <begin position="877"/>
        <end position="893"/>
    </location>
</feature>
<dbReference type="GO" id="GO:0003676">
    <property type="term" value="F:nucleic acid binding"/>
    <property type="evidence" value="ECO:0007669"/>
    <property type="project" value="InterPro"/>
</dbReference>
<feature type="compositionally biased region" description="Low complexity" evidence="1">
    <location>
        <begin position="301"/>
        <end position="315"/>
    </location>
</feature>
<dbReference type="InterPro" id="IPR001878">
    <property type="entry name" value="Znf_CCHC"/>
</dbReference>